<dbReference type="InParanoid" id="A0A0L0H780"/>
<dbReference type="AlphaFoldDB" id="A0A0L0H780"/>
<feature type="transmembrane region" description="Helical" evidence="1">
    <location>
        <begin position="97"/>
        <end position="119"/>
    </location>
</feature>
<name>A0A0L0H780_SPIPD</name>
<organism evidence="2 3">
    <name type="scientific">Spizellomyces punctatus (strain DAOM BR117)</name>
    <dbReference type="NCBI Taxonomy" id="645134"/>
    <lineage>
        <taxon>Eukaryota</taxon>
        <taxon>Fungi</taxon>
        <taxon>Fungi incertae sedis</taxon>
        <taxon>Chytridiomycota</taxon>
        <taxon>Chytridiomycota incertae sedis</taxon>
        <taxon>Chytridiomycetes</taxon>
        <taxon>Spizellomycetales</taxon>
        <taxon>Spizellomycetaceae</taxon>
        <taxon>Spizellomyces</taxon>
    </lineage>
</organism>
<evidence type="ECO:0000256" key="1">
    <source>
        <dbReference type="SAM" id="Phobius"/>
    </source>
</evidence>
<accession>A0A0L0H780</accession>
<sequence>MATDVGLPLPYTAIVSSSSPQLPSQPPNALTSSIFFSLFHRDTSNQPAPPYYYIPPAALLIKTHITILRLLVLSALLFALIPVIALLAALVPPPAPTILVVVCACTVFPAAITALTMAVRRMREEEERVRWAGEQVEMDPRRLRLPDYADAEPLPAYEPKVETAEETRLLT</sequence>
<dbReference type="VEuPathDB" id="FungiDB:SPPG_07954"/>
<dbReference type="Proteomes" id="UP000053201">
    <property type="component" value="Unassembled WGS sequence"/>
</dbReference>
<keyword evidence="1" id="KW-0472">Membrane</keyword>
<keyword evidence="1" id="KW-0812">Transmembrane</keyword>
<proteinExistence type="predicted"/>
<gene>
    <name evidence="2" type="ORF">SPPG_07954</name>
</gene>
<feature type="transmembrane region" description="Helical" evidence="1">
    <location>
        <begin position="70"/>
        <end position="91"/>
    </location>
</feature>
<dbReference type="EMBL" id="KQ257467">
    <property type="protein sequence ID" value="KNC96746.1"/>
    <property type="molecule type" value="Genomic_DNA"/>
</dbReference>
<evidence type="ECO:0000313" key="3">
    <source>
        <dbReference type="Proteomes" id="UP000053201"/>
    </source>
</evidence>
<keyword evidence="1" id="KW-1133">Transmembrane helix</keyword>
<dbReference type="OrthoDB" id="10418607at2759"/>
<protein>
    <submittedName>
        <fullName evidence="2">Uncharacterized protein</fullName>
    </submittedName>
</protein>
<reference evidence="2 3" key="1">
    <citation type="submission" date="2009-08" db="EMBL/GenBank/DDBJ databases">
        <title>The Genome Sequence of Spizellomyces punctatus strain DAOM BR117.</title>
        <authorList>
            <consortium name="The Broad Institute Genome Sequencing Platform"/>
            <person name="Russ C."/>
            <person name="Cuomo C."/>
            <person name="Shea T."/>
            <person name="Young S.K."/>
            <person name="Zeng Q."/>
            <person name="Koehrsen M."/>
            <person name="Haas B."/>
            <person name="Borodovsky M."/>
            <person name="Guigo R."/>
            <person name="Alvarado L."/>
            <person name="Berlin A."/>
            <person name="Bochicchio J."/>
            <person name="Borenstein D."/>
            <person name="Chapman S."/>
            <person name="Chen Z."/>
            <person name="Engels R."/>
            <person name="Freedman E."/>
            <person name="Gellesch M."/>
            <person name="Goldberg J."/>
            <person name="Griggs A."/>
            <person name="Gujja S."/>
            <person name="Heiman D."/>
            <person name="Hepburn T."/>
            <person name="Howarth C."/>
            <person name="Jen D."/>
            <person name="Larson L."/>
            <person name="Lewis B."/>
            <person name="Mehta T."/>
            <person name="Park D."/>
            <person name="Pearson M."/>
            <person name="Roberts A."/>
            <person name="Saif S."/>
            <person name="Shenoy N."/>
            <person name="Sisk P."/>
            <person name="Stolte C."/>
            <person name="Sykes S."/>
            <person name="Thomson T."/>
            <person name="Walk T."/>
            <person name="White J."/>
            <person name="Yandava C."/>
            <person name="Burger G."/>
            <person name="Gray M.W."/>
            <person name="Holland P.W.H."/>
            <person name="King N."/>
            <person name="Lang F.B.F."/>
            <person name="Roger A.J."/>
            <person name="Ruiz-Trillo I."/>
            <person name="Lander E."/>
            <person name="Nusbaum C."/>
        </authorList>
    </citation>
    <scope>NUCLEOTIDE SEQUENCE [LARGE SCALE GENOMIC DNA]</scope>
    <source>
        <strain evidence="2 3">DAOM BR117</strain>
    </source>
</reference>
<dbReference type="GeneID" id="27691137"/>
<keyword evidence="3" id="KW-1185">Reference proteome</keyword>
<dbReference type="RefSeq" id="XP_016604786.1">
    <property type="nucleotide sequence ID" value="XM_016756105.1"/>
</dbReference>
<evidence type="ECO:0000313" key="2">
    <source>
        <dbReference type="EMBL" id="KNC96746.1"/>
    </source>
</evidence>